<dbReference type="Proteomes" id="UP000232323">
    <property type="component" value="Unassembled WGS sequence"/>
</dbReference>
<evidence type="ECO:0000256" key="3">
    <source>
        <dbReference type="ARBA" id="ARBA00022840"/>
    </source>
</evidence>
<feature type="transmembrane region" description="Helical" evidence="8">
    <location>
        <begin position="40"/>
        <end position="59"/>
    </location>
</feature>
<keyword evidence="3" id="KW-0067">ATP-binding</keyword>
<keyword evidence="4 5" id="KW-0443">Lipid metabolism</keyword>
<feature type="short sequence motif" description="GXGXXG" evidence="5">
    <location>
        <begin position="13"/>
        <end position="18"/>
    </location>
</feature>
<dbReference type="GO" id="GO:0005524">
    <property type="term" value="F:ATP binding"/>
    <property type="evidence" value="ECO:0007669"/>
    <property type="project" value="UniProtKB-KW"/>
</dbReference>
<comment type="caution">
    <text evidence="5">Lacks conserved residue(s) required for the propagation of feature annotation.</text>
</comment>
<evidence type="ECO:0000313" key="12">
    <source>
        <dbReference type="Proteomes" id="UP000232323"/>
    </source>
</evidence>
<dbReference type="InterPro" id="IPR006500">
    <property type="entry name" value="Helicase_put_C_phage/plasmid"/>
</dbReference>
<evidence type="ECO:0000313" key="11">
    <source>
        <dbReference type="EMBL" id="GAX84770.1"/>
    </source>
</evidence>
<keyword evidence="8" id="KW-1133">Transmembrane helix</keyword>
<feature type="short sequence motif" description="GXSXG" evidence="5">
    <location>
        <begin position="44"/>
        <end position="48"/>
    </location>
</feature>
<dbReference type="SUPFAM" id="SSF52540">
    <property type="entry name" value="P-loop containing nucleoside triphosphate hydrolases"/>
    <property type="match status" value="1"/>
</dbReference>
<dbReference type="Pfam" id="PF01734">
    <property type="entry name" value="Patatin"/>
    <property type="match status" value="1"/>
</dbReference>
<dbReference type="EC" id="3.1.1.-" evidence="6"/>
<keyword evidence="8" id="KW-0472">Membrane</keyword>
<evidence type="ECO:0000256" key="2">
    <source>
        <dbReference type="ARBA" id="ARBA00022801"/>
    </source>
</evidence>
<keyword evidence="2 5" id="KW-0378">Hydrolase</keyword>
<comment type="domain">
    <text evidence="6">The nitrogen atoms of the two glycine residues in the GGXR motif define the oxyanion hole, and stabilize the oxyanion that forms during the nucleophilic attack by the catalytic serine during substrate cleavage.</text>
</comment>
<evidence type="ECO:0000256" key="6">
    <source>
        <dbReference type="RuleBase" id="RU361262"/>
    </source>
</evidence>
<feature type="compositionally biased region" description="Basic and acidic residues" evidence="7">
    <location>
        <begin position="1258"/>
        <end position="1268"/>
    </location>
</feature>
<feature type="domain" description="SF3 helicase" evidence="9">
    <location>
        <begin position="903"/>
        <end position="1064"/>
    </location>
</feature>
<dbReference type="PROSITE" id="PS51635">
    <property type="entry name" value="PNPLA"/>
    <property type="match status" value="1"/>
</dbReference>
<reference evidence="11 12" key="1">
    <citation type="submission" date="2017-08" db="EMBL/GenBank/DDBJ databases">
        <title>Acidophilic green algal genome provides insights into adaptation to an acidic environment.</title>
        <authorList>
            <person name="Hirooka S."/>
            <person name="Hirose Y."/>
            <person name="Kanesaki Y."/>
            <person name="Higuchi S."/>
            <person name="Fujiwara T."/>
            <person name="Onuma R."/>
            <person name="Era A."/>
            <person name="Ohbayashi R."/>
            <person name="Uzuka A."/>
            <person name="Nozaki H."/>
            <person name="Yoshikawa H."/>
            <person name="Miyagishima S.Y."/>
        </authorList>
    </citation>
    <scope>NUCLEOTIDE SEQUENCE [LARGE SCALE GENOMIC DNA]</scope>
    <source>
        <strain evidence="11 12">NIES-2499</strain>
    </source>
</reference>
<dbReference type="PANTHER" id="PTHR35372">
    <property type="entry name" value="ATP BINDING PROTEIN-RELATED"/>
    <property type="match status" value="1"/>
</dbReference>
<keyword evidence="5 6" id="KW-0442">Lipid degradation</keyword>
<dbReference type="InterPro" id="IPR027417">
    <property type="entry name" value="P-loop_NTPase"/>
</dbReference>
<dbReference type="InterPro" id="IPR014819">
    <property type="entry name" value="PriCT_2"/>
</dbReference>
<comment type="caution">
    <text evidence="11">The sequence shown here is derived from an EMBL/GenBank/DDBJ whole genome shotgun (WGS) entry which is preliminary data.</text>
</comment>
<feature type="active site" description="Proton acceptor" evidence="5">
    <location>
        <position position="181"/>
    </location>
</feature>
<comment type="function">
    <text evidence="6">Lipolytic acyl hydrolase (LAH).</text>
</comment>
<sequence length="1275" mass="142870">MDDDALSTIVFPGGGTNGVSLIGCLAAIERLQPLLLRKVTRVLGFSSGAIVALLFAAGLNSDEMVAWIRLCVASRSVTDVDLMGLLNFDERLGLDDASRFVAALEALLTSRGYSASITLAQLLRLTGVALEVVVTDLTRMRPELLSPVSAPDMPAVKAVRMSIAVPMLLTPVTHDGRLYVDGSIFEGILPNPSGKKIVFRYVDLPDSNSNGDVEVKTLIDFTTLLAQCLMTRWRMGSSSSSDAADELVIPVPWLWCSIDVASLTLQLDDEVIDAHLANGCAAATNAMMSPLTHFLAAFRVEKGEEHTHTSMSRPGGSYYVPSCSSDAFMQEYRAALKRGETLHLTERHRHIGPVVVDLDFRYSVPDAATPVRRYDDSIVERIVHAYARGVRDLLMVSAPFDVYVTERDGPTAGARGKVKDGLHLIMPDIVTRPAIQRLLRKDVLERRDLERALAPMGLENGMDNVVDDAVIDRNNWMMYGSVKPGMGPYRLTRVFRCDVDGHVTRRVFGEKARGNAGLEGAMGGLEGAMGGLEGAMGGLEGATMEGSKGGLEGGSDGEGPDLVSLFSIRNKQVQTSVRPDQRERVQQFVNRLDEEHRRKEAVQDLLSASSDSDGTPTCENLELVTRLASLLSAKRVESYAEWVRLGWCLRNIDHRLLDAWTALSKTSEKYVEGECARLWRGMRLGGLGIGTLHMWARADDPEGYRAALRQDLHTLIKDAKENASHHDVARVVQHLYRYDYVCSSIRHRTWWEFRQHRWHECDSGHSLRKRLSTEVWDEIAAAKRAFQDGWRHTDDDDKQKRDTEKRFTDLMMKLKISKFKDDVMKECAELFYVERFEDRLDSSLHLLCFENGVYDLEQLEFRDGRPDDCVSFTTGINYVPFSEDHPTVQEIMRFWECVHPRQDIRDYVLLTLSSCLSGKIREERFHIWTGSGSNGKSLSVSLFEKALGQYCCKFPVTLLTQKRTASSSATPEIARAKGRRFAVLQEPSNDERLNVGQLKELSGGDTVQTRELFKSPCEWRPQFKLFLLCNQLPNVPSDDGGTWRRIRVVEFGSKFVHRPERANEFPIDMELSKKIDGWKEHFMALLIDYYKRYVSTPLHEPDAVVECTREYQRTNDHMADFLDTCLVVGCPNNVTVTMDEVFSEFKEWVREDQVPLRSVKKSELRKYLERAIGNVPERGMMCMYSAEGTYACPNSSTISNACPTNPTYTPPSTLDVPKAPWGVNGAVEPFGAPAYVDAAAKKDAWAQRSAGGYPLPATEREARIREKPGWVQGAR</sequence>
<dbReference type="SUPFAM" id="SSF52151">
    <property type="entry name" value="FabD/lysophospholipase-like"/>
    <property type="match status" value="1"/>
</dbReference>
<dbReference type="Pfam" id="PF08706">
    <property type="entry name" value="D5_N"/>
    <property type="match status" value="1"/>
</dbReference>
<feature type="domain" description="PNPLA" evidence="10">
    <location>
        <begin position="9"/>
        <end position="197"/>
    </location>
</feature>
<dbReference type="EMBL" id="BEGY01000135">
    <property type="protein sequence ID" value="GAX84770.1"/>
    <property type="molecule type" value="Genomic_DNA"/>
</dbReference>
<dbReference type="OrthoDB" id="542277at2759"/>
<dbReference type="GO" id="GO:0016042">
    <property type="term" value="P:lipid catabolic process"/>
    <property type="evidence" value="ECO:0007669"/>
    <property type="project" value="UniProtKB-UniRule"/>
</dbReference>
<dbReference type="NCBIfam" id="TIGR01613">
    <property type="entry name" value="primase_Cterm"/>
    <property type="match status" value="1"/>
</dbReference>
<dbReference type="GO" id="GO:0016817">
    <property type="term" value="F:hydrolase activity, acting on acid anhydrides"/>
    <property type="evidence" value="ECO:0007669"/>
    <property type="project" value="InterPro"/>
</dbReference>
<evidence type="ECO:0000256" key="4">
    <source>
        <dbReference type="ARBA" id="ARBA00023098"/>
    </source>
</evidence>
<dbReference type="InterPro" id="IPR002641">
    <property type="entry name" value="PNPLA_dom"/>
</dbReference>
<evidence type="ECO:0000259" key="9">
    <source>
        <dbReference type="PROSITE" id="PS51206"/>
    </source>
</evidence>
<gene>
    <name evidence="11" type="ORF">CEUSTIGMA_g12192.t1</name>
</gene>
<evidence type="ECO:0000256" key="7">
    <source>
        <dbReference type="SAM" id="MobiDB-lite"/>
    </source>
</evidence>
<dbReference type="InterPro" id="IPR056443">
    <property type="entry name" value="AEP_C962R"/>
</dbReference>
<evidence type="ECO:0000256" key="5">
    <source>
        <dbReference type="PROSITE-ProRule" id="PRU01161"/>
    </source>
</evidence>
<dbReference type="InterPro" id="IPR014818">
    <property type="entry name" value="Phage/plasmid_primase_P4_C"/>
</dbReference>
<accession>A0A250XPP9</accession>
<name>A0A250XPP9_9CHLO</name>
<proteinExistence type="inferred from homology"/>
<dbReference type="InterPro" id="IPR016035">
    <property type="entry name" value="Acyl_Trfase/lysoPLipase"/>
</dbReference>
<evidence type="ECO:0000256" key="1">
    <source>
        <dbReference type="ARBA" id="ARBA00022741"/>
    </source>
</evidence>
<feature type="active site" description="Nucleophile" evidence="5">
    <location>
        <position position="46"/>
    </location>
</feature>
<keyword evidence="8" id="KW-0812">Transmembrane</keyword>
<dbReference type="AlphaFoldDB" id="A0A250XPP9"/>
<dbReference type="Gene3D" id="3.40.50.300">
    <property type="entry name" value="P-loop containing nucleotide triphosphate hydrolases"/>
    <property type="match status" value="1"/>
</dbReference>
<evidence type="ECO:0000256" key="8">
    <source>
        <dbReference type="SAM" id="Phobius"/>
    </source>
</evidence>
<dbReference type="Pfam" id="PF23162">
    <property type="entry name" value="AEP_C962R"/>
    <property type="match status" value="1"/>
</dbReference>
<organism evidence="11 12">
    <name type="scientific">Chlamydomonas eustigma</name>
    <dbReference type="NCBI Taxonomy" id="1157962"/>
    <lineage>
        <taxon>Eukaryota</taxon>
        <taxon>Viridiplantae</taxon>
        <taxon>Chlorophyta</taxon>
        <taxon>core chlorophytes</taxon>
        <taxon>Chlorophyceae</taxon>
        <taxon>CS clade</taxon>
        <taxon>Chlamydomonadales</taxon>
        <taxon>Chlamydomonadaceae</taxon>
        <taxon>Chlamydomonas</taxon>
    </lineage>
</organism>
<protein>
    <recommendedName>
        <fullName evidence="6">Patatin</fullName>
        <ecNumber evidence="6">3.1.1.-</ecNumber>
    </recommendedName>
</protein>
<dbReference type="InterPro" id="IPR051620">
    <property type="entry name" value="ORF904-like_C"/>
</dbReference>
<keyword evidence="12" id="KW-1185">Reference proteome</keyword>
<feature type="region of interest" description="Disordered" evidence="7">
    <location>
        <begin position="1246"/>
        <end position="1275"/>
    </location>
</feature>
<dbReference type="Pfam" id="PF08707">
    <property type="entry name" value="PriCT_2"/>
    <property type="match status" value="1"/>
</dbReference>
<comment type="similarity">
    <text evidence="6">Belongs to the patatin family.</text>
</comment>
<evidence type="ECO:0000259" key="10">
    <source>
        <dbReference type="PROSITE" id="PS51635"/>
    </source>
</evidence>
<keyword evidence="1" id="KW-0547">Nucleotide-binding</keyword>
<dbReference type="InterPro" id="IPR014015">
    <property type="entry name" value="Helicase_SF3_DNA-vir"/>
</dbReference>
<dbReference type="Gene3D" id="3.40.1090.10">
    <property type="entry name" value="Cytosolic phospholipase A2 catalytic domain"/>
    <property type="match status" value="2"/>
</dbReference>
<feature type="transmembrane region" description="Helical" evidence="8">
    <location>
        <begin position="6"/>
        <end position="28"/>
    </location>
</feature>
<dbReference type="PANTHER" id="PTHR35372:SF2">
    <property type="entry name" value="SF3 HELICASE DOMAIN-CONTAINING PROTEIN"/>
    <property type="match status" value="1"/>
</dbReference>
<dbReference type="PROSITE" id="PS51206">
    <property type="entry name" value="SF3_HELICASE_1"/>
    <property type="match status" value="1"/>
</dbReference>